<feature type="non-terminal residue" evidence="2">
    <location>
        <position position="1"/>
    </location>
</feature>
<proteinExistence type="predicted"/>
<dbReference type="Gene3D" id="2.40.10.10">
    <property type="entry name" value="Trypsin-like serine proteases"/>
    <property type="match status" value="1"/>
</dbReference>
<dbReference type="SUPFAM" id="SSF50494">
    <property type="entry name" value="Trypsin-like serine proteases"/>
    <property type="match status" value="1"/>
</dbReference>
<dbReference type="Proteomes" id="UP001266305">
    <property type="component" value="Unassembled WGS sequence"/>
</dbReference>
<reference evidence="2 3" key="1">
    <citation type="submission" date="2023-05" db="EMBL/GenBank/DDBJ databases">
        <title>B98-5 Cell Line De Novo Hybrid Assembly: An Optical Mapping Approach.</title>
        <authorList>
            <person name="Kananen K."/>
            <person name="Auerbach J.A."/>
            <person name="Kautto E."/>
            <person name="Blachly J.S."/>
        </authorList>
    </citation>
    <scope>NUCLEOTIDE SEQUENCE [LARGE SCALE GENOMIC DNA]</scope>
    <source>
        <strain evidence="2">B95-8</strain>
        <tissue evidence="2">Cell line</tissue>
    </source>
</reference>
<sequence>TSSEYNLMDGDLGLISGCGRTEKRGRAVRLKVAKLPVASLTKCKEVKVENPRADAGAYVFTPNMICAGEEKGMDSCKGD</sequence>
<dbReference type="Pfam" id="PF00089">
    <property type="entry name" value="Trypsin"/>
    <property type="match status" value="1"/>
</dbReference>
<dbReference type="InterPro" id="IPR009003">
    <property type="entry name" value="Peptidase_S1_PA"/>
</dbReference>
<gene>
    <name evidence="2" type="primary">C1S_2</name>
    <name evidence="2" type="ORF">P7K49_026801</name>
</gene>
<comment type="caution">
    <text evidence="2">The sequence shown here is derived from an EMBL/GenBank/DDBJ whole genome shotgun (WGS) entry which is preliminary data.</text>
</comment>
<feature type="non-terminal residue" evidence="2">
    <location>
        <position position="79"/>
    </location>
</feature>
<evidence type="ECO:0000259" key="1">
    <source>
        <dbReference type="Pfam" id="PF00089"/>
    </source>
</evidence>
<evidence type="ECO:0000313" key="2">
    <source>
        <dbReference type="EMBL" id="KAK2095385.1"/>
    </source>
</evidence>
<dbReference type="InterPro" id="IPR001254">
    <property type="entry name" value="Trypsin_dom"/>
</dbReference>
<feature type="domain" description="Peptidase S1" evidence="1">
    <location>
        <begin position="6"/>
        <end position="79"/>
    </location>
</feature>
<keyword evidence="3" id="KW-1185">Reference proteome</keyword>
<dbReference type="EMBL" id="JASSZA010000013">
    <property type="protein sequence ID" value="KAK2095385.1"/>
    <property type="molecule type" value="Genomic_DNA"/>
</dbReference>
<dbReference type="InterPro" id="IPR043504">
    <property type="entry name" value="Peptidase_S1_PA_chymotrypsin"/>
</dbReference>
<protein>
    <submittedName>
        <fullName evidence="2">Complement C1s subcomponent</fullName>
    </submittedName>
</protein>
<accession>A0ABQ9UF80</accession>
<organism evidence="2 3">
    <name type="scientific">Saguinus oedipus</name>
    <name type="common">Cotton-top tamarin</name>
    <name type="synonym">Oedipomidas oedipus</name>
    <dbReference type="NCBI Taxonomy" id="9490"/>
    <lineage>
        <taxon>Eukaryota</taxon>
        <taxon>Metazoa</taxon>
        <taxon>Chordata</taxon>
        <taxon>Craniata</taxon>
        <taxon>Vertebrata</taxon>
        <taxon>Euteleostomi</taxon>
        <taxon>Mammalia</taxon>
        <taxon>Eutheria</taxon>
        <taxon>Euarchontoglires</taxon>
        <taxon>Primates</taxon>
        <taxon>Haplorrhini</taxon>
        <taxon>Platyrrhini</taxon>
        <taxon>Cebidae</taxon>
        <taxon>Callitrichinae</taxon>
        <taxon>Saguinus</taxon>
    </lineage>
</organism>
<evidence type="ECO:0000313" key="3">
    <source>
        <dbReference type="Proteomes" id="UP001266305"/>
    </source>
</evidence>
<name>A0ABQ9UF80_SAGOE</name>